<evidence type="ECO:0008006" key="2">
    <source>
        <dbReference type="Google" id="ProtNLM"/>
    </source>
</evidence>
<name>A0A1B6FSL2_9HEMI</name>
<feature type="non-terminal residue" evidence="1">
    <location>
        <position position="168"/>
    </location>
</feature>
<dbReference type="Gene3D" id="2.40.70.10">
    <property type="entry name" value="Acid Proteases"/>
    <property type="match status" value="1"/>
</dbReference>
<feature type="non-terminal residue" evidence="1">
    <location>
        <position position="1"/>
    </location>
</feature>
<sequence length="168" mass="18979">KLVRKIDKKSENKYFNQLSSVSELVPNIKVDFGKNVSASALLDSGSCINCINASMLQELIKNKLVKKITTSNLPCFTATNESMKIQGACIVKMKIDKYSWNVKFLICKELQCKIILGAGFIKETQLVLDLSRRVGYFKFDEQNKISLLSEYQKFVNTMTVNGHEIKIG</sequence>
<accession>A0A1B6FSL2</accession>
<protein>
    <recommendedName>
        <fullName evidence="2">Aspartic peptidase DDI1-type domain-containing protein</fullName>
    </recommendedName>
</protein>
<reference evidence="1" key="1">
    <citation type="submission" date="2015-11" db="EMBL/GenBank/DDBJ databases">
        <title>De novo transcriptome assembly of four potential Pierce s Disease insect vectors from Arizona vineyards.</title>
        <authorList>
            <person name="Tassone E.E."/>
        </authorList>
    </citation>
    <scope>NUCLEOTIDE SEQUENCE</scope>
</reference>
<dbReference type="CDD" id="cd00303">
    <property type="entry name" value="retropepsin_like"/>
    <property type="match status" value="1"/>
</dbReference>
<proteinExistence type="predicted"/>
<gene>
    <name evidence="1" type="ORF">g.49936</name>
</gene>
<evidence type="ECO:0000313" key="1">
    <source>
        <dbReference type="EMBL" id="JAS53202.1"/>
    </source>
</evidence>
<dbReference type="SUPFAM" id="SSF50630">
    <property type="entry name" value="Acid proteases"/>
    <property type="match status" value="1"/>
</dbReference>
<dbReference type="AlphaFoldDB" id="A0A1B6FSL2"/>
<dbReference type="InterPro" id="IPR021109">
    <property type="entry name" value="Peptidase_aspartic_dom_sf"/>
</dbReference>
<organism evidence="1">
    <name type="scientific">Cuerna arida</name>
    <dbReference type="NCBI Taxonomy" id="1464854"/>
    <lineage>
        <taxon>Eukaryota</taxon>
        <taxon>Metazoa</taxon>
        <taxon>Ecdysozoa</taxon>
        <taxon>Arthropoda</taxon>
        <taxon>Hexapoda</taxon>
        <taxon>Insecta</taxon>
        <taxon>Pterygota</taxon>
        <taxon>Neoptera</taxon>
        <taxon>Paraneoptera</taxon>
        <taxon>Hemiptera</taxon>
        <taxon>Auchenorrhyncha</taxon>
        <taxon>Membracoidea</taxon>
        <taxon>Cicadellidae</taxon>
        <taxon>Cicadellinae</taxon>
        <taxon>Proconiini</taxon>
        <taxon>Cuerna</taxon>
    </lineage>
</organism>
<dbReference type="EMBL" id="GECZ01016567">
    <property type="protein sequence ID" value="JAS53202.1"/>
    <property type="molecule type" value="Transcribed_RNA"/>
</dbReference>